<evidence type="ECO:0000313" key="2">
    <source>
        <dbReference type="Proteomes" id="UP000046395"/>
    </source>
</evidence>
<protein>
    <submittedName>
        <fullName evidence="3">Uncharacterized protein</fullName>
    </submittedName>
</protein>
<evidence type="ECO:0000256" key="1">
    <source>
        <dbReference type="SAM" id="MobiDB-lite"/>
    </source>
</evidence>
<name>A0A5S6QTA0_TRIMR</name>
<dbReference type="AlphaFoldDB" id="A0A5S6QTA0"/>
<organism evidence="2 3">
    <name type="scientific">Trichuris muris</name>
    <name type="common">Mouse whipworm</name>
    <dbReference type="NCBI Taxonomy" id="70415"/>
    <lineage>
        <taxon>Eukaryota</taxon>
        <taxon>Metazoa</taxon>
        <taxon>Ecdysozoa</taxon>
        <taxon>Nematoda</taxon>
        <taxon>Enoplea</taxon>
        <taxon>Dorylaimia</taxon>
        <taxon>Trichinellida</taxon>
        <taxon>Trichuridae</taxon>
        <taxon>Trichuris</taxon>
    </lineage>
</organism>
<evidence type="ECO:0000313" key="3">
    <source>
        <dbReference type="WBParaSite" id="TMUE_2000010470.1"/>
    </source>
</evidence>
<sequence length="140" mass="15767">MGDLIDGANRANSGPVADGTTSTDTPLKSPAFDNVSYSWRATVNHRPSLVKGSRTTMLPKQLPPFFNPKNATRQLDKFQPCLDEQIIPPLYNKRRSWTDHITSPRIFAWQYPPQLAQPFDQAIGHHTVPLRFDQQQAGVQ</sequence>
<dbReference type="Proteomes" id="UP000046395">
    <property type="component" value="Unassembled WGS sequence"/>
</dbReference>
<accession>A0A5S6QTA0</accession>
<proteinExistence type="predicted"/>
<dbReference type="WBParaSite" id="TMUE_2000010470.1">
    <property type="protein sequence ID" value="TMUE_2000010470.1"/>
    <property type="gene ID" value="WBGene00301010"/>
</dbReference>
<feature type="region of interest" description="Disordered" evidence="1">
    <location>
        <begin position="1"/>
        <end position="28"/>
    </location>
</feature>
<reference evidence="3" key="1">
    <citation type="submission" date="2019-12" db="UniProtKB">
        <authorList>
            <consortium name="WormBaseParasite"/>
        </authorList>
    </citation>
    <scope>IDENTIFICATION</scope>
</reference>
<keyword evidence="2" id="KW-1185">Reference proteome</keyword>